<dbReference type="RefSeq" id="WP_213294255.1">
    <property type="nucleotide sequence ID" value="NZ_JAGYVZ010000001.1"/>
</dbReference>
<accession>A0ABS5P794</accession>
<evidence type="ECO:0000313" key="1">
    <source>
        <dbReference type="EMBL" id="MBS7229733.1"/>
    </source>
</evidence>
<reference evidence="1 2" key="1">
    <citation type="journal article" date="2018" name="Int. J. Syst. Evol. Microbiol.">
        <title>Flavobacterium chryseum sp. nov. and Flavobacterium psychroterrae sp. nov., novel environmental bacteria isolated from Antarctica.</title>
        <authorList>
            <person name="Kralova S."/>
            <person name="Svec P."/>
            <person name="Busse H.J."/>
            <person name="Stankova E."/>
            <person name="Vaczi P."/>
            <person name="Sedlacek I."/>
        </authorList>
    </citation>
    <scope>NUCLEOTIDE SEQUENCE [LARGE SCALE GENOMIC DNA]</scope>
    <source>
        <strain evidence="1 2">CCM 8827</strain>
    </source>
</reference>
<proteinExistence type="predicted"/>
<name>A0ABS5P794_9FLAO</name>
<comment type="caution">
    <text evidence="1">The sequence shown here is derived from an EMBL/GenBank/DDBJ whole genome shotgun (WGS) entry which is preliminary data.</text>
</comment>
<evidence type="ECO:0000313" key="2">
    <source>
        <dbReference type="Proteomes" id="UP000722625"/>
    </source>
</evidence>
<organism evidence="1 2">
    <name type="scientific">Flavobacterium psychroterrae</name>
    <dbReference type="NCBI Taxonomy" id="2133767"/>
    <lineage>
        <taxon>Bacteria</taxon>
        <taxon>Pseudomonadati</taxon>
        <taxon>Bacteroidota</taxon>
        <taxon>Flavobacteriia</taxon>
        <taxon>Flavobacteriales</taxon>
        <taxon>Flavobacteriaceae</taxon>
        <taxon>Flavobacterium</taxon>
    </lineage>
</organism>
<evidence type="ECO:0008006" key="3">
    <source>
        <dbReference type="Google" id="ProtNLM"/>
    </source>
</evidence>
<sequence length="1133" mass="133378">MEYKKTIRLILGNRKLTVVNQINQIKILINAGEYKQALKSHPIFNKSLNKDPFFKSIENIFLKEPYSFTENFKKEFKWITNILENYLNEIDSFIVLKNKFEECIILDNFENASDILKDIENLFGISLWSIEANLIIEERVNNSESNWNKLSYYLKEIKKPIYEFTINSSSKRIESKFSFETFLNQFQNEIDTINAEGLIKDFLVFKNFNIVNYDYKYKNLESVIYVSNIFSIIDQYLILIDVILYNLATSVENDKLFFPFINLLKDNVPNDYRIWNIYNVINEKKELLIFENNNDILQCLNLYYSGDFEGALEISRIGIKTHPLEYEYYKTYCKSLINLEIDFVQTGLSKTIDEILKNTYDLLTFKNDKEKSWKDLLKSTLFLMNTNFGKQITGLMAEIEGKIEKNHIIGFLSSSFNSHKNLALIGNRNLIVENFKDLFSNHSFKVQYFKQGNDVKFLNSISKSKLQESTFEAIRSYQKEDFNKVIEILAEASDLDNLPYYYERKVSLLFYSFLNLGLLKEALNLFGEIFFNKTTLTRKLSYIDLYEEIKETRNKDFIIDSIEYPILYSLIVKEYDLYEAYDDFMCSINIFSIEEIDVYSFIEKYTLEKVVYFLSNVITIDTLKYSTEYNSISDVEEDRVKILEILISVDLSNKLIYEKEINEIYKINSVRKVLKEVDEGRLYIDVSSLKEIQIKNFSDQFQRFKEIEASSSTQNLIGFNTSNTKNWEKALTEKNDNIEEYNSANYLAFKSIYLESRENFLFSKEYGLDSCLSTRIRHGALKNHIRSVFEKLNLITSKINNQYKDNNIWRAQLVSTPELNIPVQLILKNFSKEIDDNTTFIVEKLIQIQTEKNSDKAEGLFQYYTNDELLYSFYNEAKEYFDSVESTIEMILTNFVNYTLINLQEDIVHAFSSTIPKKFQLIIENTIGELRNLNLPNECELISNLTKSSTEIQNELQYLSEWFYLNTTSSSSLLNIETIIDASLNLTNRINPLFNLKPEINVKNIFAGYSNLIFVFNIMFKNVIEHSKLDTNKIKLRIDSSIEKDEFVLIKFTNNLNPNFDYSANRIKLEAIKENWNNHENIERSNKEGESGYDKIKRILLYEALAKTHRFDYELNKNSISITLYFPYKKPIA</sequence>
<protein>
    <recommendedName>
        <fullName evidence="3">Histidine kinase/HSP90-like ATPase domain-containing protein</fullName>
    </recommendedName>
</protein>
<gene>
    <name evidence="1" type="ORF">KHA90_01740</name>
</gene>
<keyword evidence="2" id="KW-1185">Reference proteome</keyword>
<dbReference type="Proteomes" id="UP000722625">
    <property type="component" value="Unassembled WGS sequence"/>
</dbReference>
<dbReference type="EMBL" id="JAGYVZ010000001">
    <property type="protein sequence ID" value="MBS7229733.1"/>
    <property type="molecule type" value="Genomic_DNA"/>
</dbReference>